<protein>
    <recommendedName>
        <fullName evidence="3">Pyrrolo-quinoline quinone repeat domain-containing protein</fullName>
    </recommendedName>
</protein>
<evidence type="ECO:0000313" key="4">
    <source>
        <dbReference type="EMBL" id="GEN79861.1"/>
    </source>
</evidence>
<keyword evidence="2" id="KW-0812">Transmembrane</keyword>
<evidence type="ECO:0000313" key="5">
    <source>
        <dbReference type="Proteomes" id="UP000321484"/>
    </source>
</evidence>
<evidence type="ECO:0000256" key="1">
    <source>
        <dbReference type="SAM" id="MobiDB-lite"/>
    </source>
</evidence>
<evidence type="ECO:0000256" key="2">
    <source>
        <dbReference type="SAM" id="Phobius"/>
    </source>
</evidence>
<comment type="caution">
    <text evidence="4">The sequence shown here is derived from an EMBL/GenBank/DDBJ whole genome shotgun (WGS) entry which is preliminary data.</text>
</comment>
<feature type="transmembrane region" description="Helical" evidence="2">
    <location>
        <begin position="50"/>
        <end position="68"/>
    </location>
</feature>
<reference evidence="4 5" key="1">
    <citation type="submission" date="2019-07" db="EMBL/GenBank/DDBJ databases">
        <title>Whole genome shotgun sequence of Actinotalea fermentans NBRC 105374.</title>
        <authorList>
            <person name="Hosoyama A."/>
            <person name="Uohara A."/>
            <person name="Ohji S."/>
            <person name="Ichikawa N."/>
        </authorList>
    </citation>
    <scope>NUCLEOTIDE SEQUENCE [LARGE SCALE GENOMIC DNA]</scope>
    <source>
        <strain evidence="4 5">NBRC 105374</strain>
    </source>
</reference>
<sequence length="439" mass="45030">MRRPGRPDARVGVEMVEVTDAGGVPAERTAPAGPDGAAPHSARRRVLRRLGIALVAALLLGAVAVGVADARRDAARREALADLGWVMPAMTGPPKEAWRAPGGAVLTQTDGTVVTQSDGADLTLRAVATATGQVLWERPDTNEQCSPVLDEATQGASAPSAVGRPQMLMCLAYDAPGSDGTPPAEAASVPIAFVDLETGAVQGRVTVAGQLLGHAEVGGGLLLLTTRAGGAVGVVRVDPRSGRVAWDWTSGSGVRPRQALADLSWHLVEDGEVLQLDGARTVAVSVDDGAEADPEPGLARRTWAGQVHAALGRVGTALRDVATGGERIAGLGPDGDARPFFLLEGTAIVAIGSSVAALDAETGAWLWVHPAATDLAFDPLTDGDVVLVPESDGPALAALGLRTGEERWRMALPADAVGLHLARDGTLLVTTASEVFGYR</sequence>
<organism evidence="4 5">
    <name type="scientific">Actinotalea fermentans</name>
    <dbReference type="NCBI Taxonomy" id="43671"/>
    <lineage>
        <taxon>Bacteria</taxon>
        <taxon>Bacillati</taxon>
        <taxon>Actinomycetota</taxon>
        <taxon>Actinomycetes</taxon>
        <taxon>Micrococcales</taxon>
        <taxon>Cellulomonadaceae</taxon>
        <taxon>Actinotalea</taxon>
    </lineage>
</organism>
<dbReference type="EMBL" id="BJYK01000004">
    <property type="protein sequence ID" value="GEN79861.1"/>
    <property type="molecule type" value="Genomic_DNA"/>
</dbReference>
<dbReference type="InterPro" id="IPR011047">
    <property type="entry name" value="Quinoprotein_ADH-like_sf"/>
</dbReference>
<feature type="domain" description="Pyrrolo-quinoline quinone repeat" evidence="3">
    <location>
        <begin position="353"/>
        <end position="433"/>
    </location>
</feature>
<dbReference type="PANTHER" id="PTHR34512:SF30">
    <property type="entry name" value="OUTER MEMBRANE PROTEIN ASSEMBLY FACTOR BAMB"/>
    <property type="match status" value="1"/>
</dbReference>
<name>A0A511YXE4_9CELL</name>
<keyword evidence="5" id="KW-1185">Reference proteome</keyword>
<gene>
    <name evidence="4" type="ORF">AFE02nite_15950</name>
</gene>
<dbReference type="Gene3D" id="2.130.10.10">
    <property type="entry name" value="YVTN repeat-like/Quinoprotein amine dehydrogenase"/>
    <property type="match status" value="2"/>
</dbReference>
<dbReference type="SUPFAM" id="SSF50998">
    <property type="entry name" value="Quinoprotein alcohol dehydrogenase-like"/>
    <property type="match status" value="1"/>
</dbReference>
<dbReference type="Pfam" id="PF13360">
    <property type="entry name" value="PQQ_2"/>
    <property type="match status" value="1"/>
</dbReference>
<dbReference type="PANTHER" id="PTHR34512">
    <property type="entry name" value="CELL SURFACE PROTEIN"/>
    <property type="match status" value="1"/>
</dbReference>
<dbReference type="RefSeq" id="WP_034243634.1">
    <property type="nucleotide sequence ID" value="NZ_BJYK01000004.1"/>
</dbReference>
<accession>A0A511YXE4</accession>
<feature type="region of interest" description="Disordered" evidence="1">
    <location>
        <begin position="18"/>
        <end position="40"/>
    </location>
</feature>
<dbReference type="InterPro" id="IPR002372">
    <property type="entry name" value="PQQ_rpt_dom"/>
</dbReference>
<dbReference type="AlphaFoldDB" id="A0A511YXE4"/>
<keyword evidence="2" id="KW-0472">Membrane</keyword>
<keyword evidence="2" id="KW-1133">Transmembrane helix</keyword>
<evidence type="ECO:0000259" key="3">
    <source>
        <dbReference type="Pfam" id="PF13360"/>
    </source>
</evidence>
<dbReference type="Proteomes" id="UP000321484">
    <property type="component" value="Unassembled WGS sequence"/>
</dbReference>
<proteinExistence type="predicted"/>
<dbReference type="InterPro" id="IPR015943">
    <property type="entry name" value="WD40/YVTN_repeat-like_dom_sf"/>
</dbReference>